<organism evidence="1 2">
    <name type="scientific">Kalanchoe fedtschenkoi</name>
    <name type="common">Lavender scallops</name>
    <name type="synonym">South American air plant</name>
    <dbReference type="NCBI Taxonomy" id="63787"/>
    <lineage>
        <taxon>Eukaryota</taxon>
        <taxon>Viridiplantae</taxon>
        <taxon>Streptophyta</taxon>
        <taxon>Embryophyta</taxon>
        <taxon>Tracheophyta</taxon>
        <taxon>Spermatophyta</taxon>
        <taxon>Magnoliopsida</taxon>
        <taxon>eudicotyledons</taxon>
        <taxon>Gunneridae</taxon>
        <taxon>Pentapetalae</taxon>
        <taxon>Saxifragales</taxon>
        <taxon>Crassulaceae</taxon>
        <taxon>Kalanchoe</taxon>
    </lineage>
</organism>
<keyword evidence="2" id="KW-1185">Reference proteome</keyword>
<protein>
    <submittedName>
        <fullName evidence="1">Uncharacterized protein</fullName>
    </submittedName>
</protein>
<proteinExistence type="predicted"/>
<reference evidence="1" key="1">
    <citation type="submission" date="2021-01" db="UniProtKB">
        <authorList>
            <consortium name="EnsemblPlants"/>
        </authorList>
    </citation>
    <scope>IDENTIFICATION</scope>
</reference>
<dbReference type="AlphaFoldDB" id="A0A7N0VJT8"/>
<accession>A0A7N0VJT8</accession>
<dbReference type="Proteomes" id="UP000594263">
    <property type="component" value="Unplaced"/>
</dbReference>
<dbReference type="EnsemblPlants" id="Kaladp0868s0045.1.v1.1">
    <property type="protein sequence ID" value="Kaladp0868s0045.1.v1.1.CDS.1"/>
    <property type="gene ID" value="Kaladp0868s0045.v1.1"/>
</dbReference>
<name>A0A7N0VJT8_KALFE</name>
<evidence type="ECO:0000313" key="2">
    <source>
        <dbReference type="Proteomes" id="UP000594263"/>
    </source>
</evidence>
<evidence type="ECO:0000313" key="1">
    <source>
        <dbReference type="EnsemblPlants" id="Kaladp0868s0045.1.v1.1.CDS.1"/>
    </source>
</evidence>
<dbReference type="Gramene" id="Kaladp0868s0045.1.v1.1">
    <property type="protein sequence ID" value="Kaladp0868s0045.1.v1.1.CDS.1"/>
    <property type="gene ID" value="Kaladp0868s0045.v1.1"/>
</dbReference>
<sequence length="101" mass="10959">MKRDELEELRGGGGGGGGAILGRLRIFGGFLGKQKLTCELQARSTESSLIALTQRESGLFDVLLLNLESLLQHVKRSHYLAELGNQEFSFGGLLNGNKIND</sequence>